<dbReference type="InterPro" id="IPR003593">
    <property type="entry name" value="AAA+_ATPase"/>
</dbReference>
<dbReference type="Proteomes" id="UP000176846">
    <property type="component" value="Unassembled WGS sequence"/>
</dbReference>
<gene>
    <name evidence="9" type="primary">ftsE</name>
    <name evidence="11" type="ORF">A2936_03585</name>
</gene>
<keyword evidence="3 9" id="KW-1003">Cell membrane</keyword>
<comment type="similarity">
    <text evidence="1 9">Belongs to the ABC transporter superfamily.</text>
</comment>
<dbReference type="PANTHER" id="PTHR24220:SF470">
    <property type="entry name" value="CELL DIVISION ATP-BINDING PROTEIN FTSE"/>
    <property type="match status" value="1"/>
</dbReference>
<feature type="domain" description="ABC transporter" evidence="10">
    <location>
        <begin position="2"/>
        <end position="224"/>
    </location>
</feature>
<sequence length="226" mass="25203">MIHLKGVTKQYPGNIVAIRNITLHIEPGEFVSVVGQSGAGKSTIVRLLMAEEAASRGRIIVGGWDITGIKRREIPVLRRQIGVVFQDYKLLRKKTIFENVSFALEVCGEPRQKIKTLVPQLLKIVGLENQQRRFPDQLSGGEQQRVSIARALAHRPKLLLADEPTGNLDSLNAQEIVDVLRKINELGTTIMLVTHNRDIVNALKKRVITLDHGEIISDQAVGRYVL</sequence>
<dbReference type="AlphaFoldDB" id="A0A1F7UXK9"/>
<evidence type="ECO:0000256" key="9">
    <source>
        <dbReference type="RuleBase" id="RU365094"/>
    </source>
</evidence>
<accession>A0A1F7UXK9</accession>
<dbReference type="InterPro" id="IPR027417">
    <property type="entry name" value="P-loop_NTPase"/>
</dbReference>
<comment type="subunit">
    <text evidence="9">Homodimer. Forms a membrane-associated complex with FtsX.</text>
</comment>
<dbReference type="PROSITE" id="PS50893">
    <property type="entry name" value="ABC_TRANSPORTER_2"/>
    <property type="match status" value="1"/>
</dbReference>
<dbReference type="InterPro" id="IPR003439">
    <property type="entry name" value="ABC_transporter-like_ATP-bd"/>
</dbReference>
<evidence type="ECO:0000256" key="3">
    <source>
        <dbReference type="ARBA" id="ARBA00022475"/>
    </source>
</evidence>
<dbReference type="PANTHER" id="PTHR24220">
    <property type="entry name" value="IMPORT ATP-BINDING PROTEIN"/>
    <property type="match status" value="1"/>
</dbReference>
<evidence type="ECO:0000256" key="5">
    <source>
        <dbReference type="ARBA" id="ARBA00022741"/>
    </source>
</evidence>
<dbReference type="GO" id="GO:0051301">
    <property type="term" value="P:cell division"/>
    <property type="evidence" value="ECO:0007669"/>
    <property type="project" value="UniProtKB-UniRule"/>
</dbReference>
<dbReference type="GO" id="GO:0022857">
    <property type="term" value="F:transmembrane transporter activity"/>
    <property type="evidence" value="ECO:0007669"/>
    <property type="project" value="TreeGrafter"/>
</dbReference>
<dbReference type="FunFam" id="3.40.50.300:FF:000056">
    <property type="entry name" value="Cell division ATP-binding protein FtsE"/>
    <property type="match status" value="1"/>
</dbReference>
<evidence type="ECO:0000256" key="4">
    <source>
        <dbReference type="ARBA" id="ARBA00022618"/>
    </source>
</evidence>
<keyword evidence="8 9" id="KW-0131">Cell cycle</keyword>
<dbReference type="EMBL" id="MGEK01000004">
    <property type="protein sequence ID" value="OGL83005.1"/>
    <property type="molecule type" value="Genomic_DNA"/>
</dbReference>
<dbReference type="InterPro" id="IPR017871">
    <property type="entry name" value="ABC_transporter-like_CS"/>
</dbReference>
<dbReference type="GO" id="GO:0005886">
    <property type="term" value="C:plasma membrane"/>
    <property type="evidence" value="ECO:0007669"/>
    <property type="project" value="UniProtKB-SubCell"/>
</dbReference>
<dbReference type="NCBIfam" id="TIGR02673">
    <property type="entry name" value="FtsE"/>
    <property type="match status" value="1"/>
</dbReference>
<keyword evidence="6 9" id="KW-0067">ATP-binding</keyword>
<dbReference type="Gene3D" id="3.40.50.300">
    <property type="entry name" value="P-loop containing nucleotide triphosphate hydrolases"/>
    <property type="match status" value="1"/>
</dbReference>
<reference evidence="11 12" key="1">
    <citation type="journal article" date="2016" name="Nat. Commun.">
        <title>Thousands of microbial genomes shed light on interconnected biogeochemical processes in an aquifer system.</title>
        <authorList>
            <person name="Anantharaman K."/>
            <person name="Brown C.T."/>
            <person name="Hug L.A."/>
            <person name="Sharon I."/>
            <person name="Castelle C.J."/>
            <person name="Probst A.J."/>
            <person name="Thomas B.C."/>
            <person name="Singh A."/>
            <person name="Wilkins M.J."/>
            <person name="Karaoz U."/>
            <person name="Brodie E.L."/>
            <person name="Williams K.H."/>
            <person name="Hubbard S.S."/>
            <person name="Banfield J.F."/>
        </authorList>
    </citation>
    <scope>NUCLEOTIDE SEQUENCE [LARGE SCALE GENOMIC DNA]</scope>
</reference>
<dbReference type="InterPro" id="IPR015854">
    <property type="entry name" value="ABC_transpr_LolD-like"/>
</dbReference>
<dbReference type="SMART" id="SM00382">
    <property type="entry name" value="AAA"/>
    <property type="match status" value="1"/>
</dbReference>
<dbReference type="Pfam" id="PF00005">
    <property type="entry name" value="ABC_tran"/>
    <property type="match status" value="1"/>
</dbReference>
<evidence type="ECO:0000313" key="11">
    <source>
        <dbReference type="EMBL" id="OGL83005.1"/>
    </source>
</evidence>
<dbReference type="PROSITE" id="PS00211">
    <property type="entry name" value="ABC_TRANSPORTER_1"/>
    <property type="match status" value="1"/>
</dbReference>
<evidence type="ECO:0000256" key="6">
    <source>
        <dbReference type="ARBA" id="ARBA00022840"/>
    </source>
</evidence>
<dbReference type="GO" id="GO:0016887">
    <property type="term" value="F:ATP hydrolysis activity"/>
    <property type="evidence" value="ECO:0007669"/>
    <property type="project" value="InterPro"/>
</dbReference>
<evidence type="ECO:0000259" key="10">
    <source>
        <dbReference type="PROSITE" id="PS50893"/>
    </source>
</evidence>
<evidence type="ECO:0000313" key="12">
    <source>
        <dbReference type="Proteomes" id="UP000176846"/>
    </source>
</evidence>
<organism evidence="11 12">
    <name type="scientific">Candidatus Uhrbacteria bacterium RIFCSPLOWO2_01_FULL_47_25</name>
    <dbReference type="NCBI Taxonomy" id="1802402"/>
    <lineage>
        <taxon>Bacteria</taxon>
        <taxon>Candidatus Uhriibacteriota</taxon>
    </lineage>
</organism>
<protein>
    <recommendedName>
        <fullName evidence="2 9">Cell division ATP-binding protein FtsE</fullName>
    </recommendedName>
</protein>
<dbReference type="InterPro" id="IPR005286">
    <property type="entry name" value="Cell_div_FtsE"/>
</dbReference>
<comment type="caution">
    <text evidence="11">The sequence shown here is derived from an EMBL/GenBank/DDBJ whole genome shotgun (WGS) entry which is preliminary data.</text>
</comment>
<evidence type="ECO:0000256" key="2">
    <source>
        <dbReference type="ARBA" id="ARBA00020019"/>
    </source>
</evidence>
<comment type="function">
    <text evidence="9">Part of the ABC transporter FtsEX involved in cellular division.</text>
</comment>
<keyword evidence="7 9" id="KW-0472">Membrane</keyword>
<name>A0A1F7UXK9_9BACT</name>
<dbReference type="SUPFAM" id="SSF52540">
    <property type="entry name" value="P-loop containing nucleoside triphosphate hydrolases"/>
    <property type="match status" value="1"/>
</dbReference>
<dbReference type="GO" id="GO:0005524">
    <property type="term" value="F:ATP binding"/>
    <property type="evidence" value="ECO:0007669"/>
    <property type="project" value="UniProtKB-UniRule"/>
</dbReference>
<evidence type="ECO:0000256" key="1">
    <source>
        <dbReference type="ARBA" id="ARBA00005417"/>
    </source>
</evidence>
<keyword evidence="4 9" id="KW-0132">Cell division</keyword>
<proteinExistence type="inferred from homology"/>
<evidence type="ECO:0000256" key="8">
    <source>
        <dbReference type="ARBA" id="ARBA00023306"/>
    </source>
</evidence>
<keyword evidence="5 9" id="KW-0547">Nucleotide-binding</keyword>
<evidence type="ECO:0000256" key="7">
    <source>
        <dbReference type="ARBA" id="ARBA00023136"/>
    </source>
</evidence>
<comment type="subcellular location">
    <subcellularLocation>
        <location evidence="9">Cell membrane</location>
        <topology evidence="9">Peripheral membrane protein</topology>
        <orientation evidence="9">Cytoplasmic side</orientation>
    </subcellularLocation>
</comment>